<sequence>MKYRLSLLTLLTITLSYSQEMKKIILKDRDTNDLYINDGDSTTLYYLKSVPTTEIKGVLVILPSGGETTENLLKQITLHHLAVEKGLIVLIPSINFGTENRDTEFQILDKIFSEIVKEYSVSKDNFILGGLSNGGMISLSYAEKAVKYPGTTFLVPKGIFALDSPLDKAHLYQYCEREIERNYNEAGVDEGKWIIERYKKLYGTPYKHPEKYIEASIYSYGAKEGGNAKYLKQIPLRMYTDFDVEWLMKERHRDLYDWNGTDIIAMVNLLKVMGNADANVIISYGKGFKLDGRKHPHSWSIMDSQDCLNWISNLLER</sequence>
<dbReference type="SUPFAM" id="SSF53474">
    <property type="entry name" value="alpha/beta-Hydrolases"/>
    <property type="match status" value="1"/>
</dbReference>
<dbReference type="Proteomes" id="UP000183658">
    <property type="component" value="Unassembled WGS sequence"/>
</dbReference>
<dbReference type="Gene3D" id="3.40.50.1820">
    <property type="entry name" value="alpha/beta hydrolase"/>
    <property type="match status" value="1"/>
</dbReference>
<name>A0A1H9JA93_FLAFI</name>
<dbReference type="InterPro" id="IPR029058">
    <property type="entry name" value="AB_hydrolase_fold"/>
</dbReference>
<gene>
    <name evidence="1" type="ORF">SAMN05444355_104260</name>
</gene>
<keyword evidence="2" id="KW-1185">Reference proteome</keyword>
<dbReference type="OrthoDB" id="1095982at2"/>
<evidence type="ECO:0000313" key="1">
    <source>
        <dbReference type="EMBL" id="SEQ83703.1"/>
    </source>
</evidence>
<proteinExistence type="predicted"/>
<evidence type="ECO:0000313" key="2">
    <source>
        <dbReference type="Proteomes" id="UP000183658"/>
    </source>
</evidence>
<organism evidence="1 2">
    <name type="scientific">Flavobacterium frigoris</name>
    <dbReference type="NCBI Taxonomy" id="229204"/>
    <lineage>
        <taxon>Bacteria</taxon>
        <taxon>Pseudomonadati</taxon>
        <taxon>Bacteroidota</taxon>
        <taxon>Flavobacteriia</taxon>
        <taxon>Flavobacteriales</taxon>
        <taxon>Flavobacteriaceae</taxon>
        <taxon>Flavobacterium</taxon>
    </lineage>
</organism>
<evidence type="ECO:0008006" key="3">
    <source>
        <dbReference type="Google" id="ProtNLM"/>
    </source>
</evidence>
<protein>
    <recommendedName>
        <fullName evidence="3">Alpha/beta hydrolase</fullName>
    </recommendedName>
</protein>
<dbReference type="EMBL" id="FOFZ01000004">
    <property type="protein sequence ID" value="SEQ83703.1"/>
    <property type="molecule type" value="Genomic_DNA"/>
</dbReference>
<dbReference type="AlphaFoldDB" id="A0A1H9JA93"/>
<reference evidence="2" key="1">
    <citation type="submission" date="2016-10" db="EMBL/GenBank/DDBJ databases">
        <authorList>
            <person name="Varghese N."/>
            <person name="Submissions S."/>
        </authorList>
    </citation>
    <scope>NUCLEOTIDE SEQUENCE [LARGE SCALE GENOMIC DNA]</scope>
    <source>
        <strain evidence="2">DSM 15719</strain>
    </source>
</reference>
<accession>A0A1H9JA93</accession>
<dbReference type="RefSeq" id="WP_139174218.1">
    <property type="nucleotide sequence ID" value="NZ_CBCRVS010000008.1"/>
</dbReference>